<evidence type="ECO:0000256" key="3">
    <source>
        <dbReference type="ARBA" id="ARBA00022801"/>
    </source>
</evidence>
<dbReference type="AlphaFoldDB" id="A0A840CLW3"/>
<comment type="similarity">
    <text evidence="1 5">Belongs to the peptidase S41A family.</text>
</comment>
<dbReference type="NCBIfam" id="TIGR00225">
    <property type="entry name" value="prc"/>
    <property type="match status" value="1"/>
</dbReference>
<dbReference type="Pfam" id="PF13180">
    <property type="entry name" value="PDZ_2"/>
    <property type="match status" value="1"/>
</dbReference>
<gene>
    <name evidence="7" type="ORF">GGR21_001564</name>
</gene>
<reference evidence="7 8" key="1">
    <citation type="submission" date="2020-08" db="EMBL/GenBank/DDBJ databases">
        <title>Genomic Encyclopedia of Type Strains, Phase IV (KMG-IV): sequencing the most valuable type-strain genomes for metagenomic binning, comparative biology and taxonomic classification.</title>
        <authorList>
            <person name="Goeker M."/>
        </authorList>
    </citation>
    <scope>NUCLEOTIDE SEQUENCE [LARGE SCALE GENOMIC DNA]</scope>
    <source>
        <strain evidence="7 8">DSM 104969</strain>
    </source>
</reference>
<dbReference type="EC" id="3.4.21.102" evidence="7"/>
<evidence type="ECO:0000259" key="6">
    <source>
        <dbReference type="PROSITE" id="PS50106"/>
    </source>
</evidence>
<dbReference type="InterPro" id="IPR004447">
    <property type="entry name" value="Peptidase_S41A"/>
</dbReference>
<dbReference type="Gene3D" id="3.30.750.44">
    <property type="match status" value="1"/>
</dbReference>
<evidence type="ECO:0000313" key="8">
    <source>
        <dbReference type="Proteomes" id="UP000555103"/>
    </source>
</evidence>
<proteinExistence type="inferred from homology"/>
<dbReference type="GO" id="GO:0030288">
    <property type="term" value="C:outer membrane-bounded periplasmic space"/>
    <property type="evidence" value="ECO:0007669"/>
    <property type="project" value="TreeGrafter"/>
</dbReference>
<dbReference type="PANTHER" id="PTHR32060">
    <property type="entry name" value="TAIL-SPECIFIC PROTEASE"/>
    <property type="match status" value="1"/>
</dbReference>
<evidence type="ECO:0000256" key="1">
    <source>
        <dbReference type="ARBA" id="ARBA00009179"/>
    </source>
</evidence>
<evidence type="ECO:0000256" key="5">
    <source>
        <dbReference type="RuleBase" id="RU004404"/>
    </source>
</evidence>
<dbReference type="GO" id="GO:0006508">
    <property type="term" value="P:proteolysis"/>
    <property type="evidence" value="ECO:0007669"/>
    <property type="project" value="UniProtKB-KW"/>
</dbReference>
<sequence>MKNRIITSLLIFALGGTFTYGQTNTESNAKQQQRYFDINKNIEIFNSVVREMEMFYVDSIDLNKTVRSGIDNMLNTLDPYTTYFNKDDMKEFNTQITGEYAGIGAAIAFKEGKVAITDPFEGKPADKAGLKAGDYILSIDGKDMTTCEAVEGEAFGRTLSNFVSSNLKGQPGSTIEVKVERVGEKKPITVKIVREKINIDPISYHGLVAPETGYISFSTFTDKSAMDVKKAFLEMKNQGITSLILDLRENGGGIMEEAVQMVNMFTPKGKVVVSTKGKLKQMDRTYRTTLEPIDMDIPVVVLVDRGSASAAEIVAGALQDMDRAVLVGERTFGKGLVQSPREVPYGGGIKITTSKYYIPSGRCIQAIDYSHRNADGSVGRIPDSLTTVFYTEVGRPVRDGGGVTPDIVLEEEKTPTITYYLANQYIIFDWATDWVSKHKKIDSPEAFSISDEDYDSFKAFVKSKDFQYDRMSEKSMAALKEVMDFEGYMKSASEEFKALEAKLVPDLDRDLETFRDDIIKLINAEVIKRYYYQKGEYIYNLKNDKGLAKALEILNDQDTYKKTLSSPALENVANAE</sequence>
<dbReference type="SUPFAM" id="SSF52096">
    <property type="entry name" value="ClpP/crotonase"/>
    <property type="match status" value="1"/>
</dbReference>
<dbReference type="Gene3D" id="3.90.226.10">
    <property type="entry name" value="2-enoyl-CoA Hydratase, Chain A, domain 1"/>
    <property type="match status" value="1"/>
</dbReference>
<keyword evidence="2 5" id="KW-0645">Protease</keyword>
<dbReference type="InterPro" id="IPR005151">
    <property type="entry name" value="Tail-specific_protease"/>
</dbReference>
<dbReference type="Pfam" id="PF03572">
    <property type="entry name" value="Peptidase_S41"/>
    <property type="match status" value="1"/>
</dbReference>
<keyword evidence="4 5" id="KW-0720">Serine protease</keyword>
<evidence type="ECO:0000313" key="7">
    <source>
        <dbReference type="EMBL" id="MBB4035669.1"/>
    </source>
</evidence>
<evidence type="ECO:0000256" key="2">
    <source>
        <dbReference type="ARBA" id="ARBA00022670"/>
    </source>
</evidence>
<evidence type="ECO:0000256" key="4">
    <source>
        <dbReference type="ARBA" id="ARBA00022825"/>
    </source>
</evidence>
<organism evidence="7 8">
    <name type="scientific">Dysgonomonas hofstadii</name>
    <dbReference type="NCBI Taxonomy" id="637886"/>
    <lineage>
        <taxon>Bacteria</taxon>
        <taxon>Pseudomonadati</taxon>
        <taxon>Bacteroidota</taxon>
        <taxon>Bacteroidia</taxon>
        <taxon>Bacteroidales</taxon>
        <taxon>Dysgonomonadaceae</taxon>
        <taxon>Dysgonomonas</taxon>
    </lineage>
</organism>
<dbReference type="RefSeq" id="WP_183306603.1">
    <property type="nucleotide sequence ID" value="NZ_JACIEP010000005.1"/>
</dbReference>
<keyword evidence="8" id="KW-1185">Reference proteome</keyword>
<dbReference type="InterPro" id="IPR036034">
    <property type="entry name" value="PDZ_sf"/>
</dbReference>
<feature type="domain" description="PDZ" evidence="6">
    <location>
        <begin position="89"/>
        <end position="151"/>
    </location>
</feature>
<dbReference type="Gene3D" id="2.30.42.10">
    <property type="match status" value="1"/>
</dbReference>
<dbReference type="PANTHER" id="PTHR32060:SF30">
    <property type="entry name" value="CARBOXY-TERMINAL PROCESSING PROTEASE CTPA"/>
    <property type="match status" value="1"/>
</dbReference>
<dbReference type="SUPFAM" id="SSF50156">
    <property type="entry name" value="PDZ domain-like"/>
    <property type="match status" value="1"/>
</dbReference>
<dbReference type="CDD" id="cd07560">
    <property type="entry name" value="Peptidase_S41_CPP"/>
    <property type="match status" value="1"/>
</dbReference>
<dbReference type="SMART" id="SM00228">
    <property type="entry name" value="PDZ"/>
    <property type="match status" value="1"/>
</dbReference>
<dbReference type="GO" id="GO:0007165">
    <property type="term" value="P:signal transduction"/>
    <property type="evidence" value="ECO:0007669"/>
    <property type="project" value="TreeGrafter"/>
</dbReference>
<dbReference type="SMART" id="SM00245">
    <property type="entry name" value="TSPc"/>
    <property type="match status" value="1"/>
</dbReference>
<dbReference type="InterPro" id="IPR001478">
    <property type="entry name" value="PDZ"/>
</dbReference>
<name>A0A840CLW3_9BACT</name>
<dbReference type="EMBL" id="JACIEP010000005">
    <property type="protein sequence ID" value="MBB4035669.1"/>
    <property type="molecule type" value="Genomic_DNA"/>
</dbReference>
<dbReference type="PROSITE" id="PS50106">
    <property type="entry name" value="PDZ"/>
    <property type="match status" value="1"/>
</dbReference>
<dbReference type="CDD" id="cd06782">
    <property type="entry name" value="cpPDZ_CPP-like"/>
    <property type="match status" value="1"/>
</dbReference>
<keyword evidence="3 5" id="KW-0378">Hydrolase</keyword>
<comment type="caution">
    <text evidence="7">The sequence shown here is derived from an EMBL/GenBank/DDBJ whole genome shotgun (WGS) entry which is preliminary data.</text>
</comment>
<dbReference type="InterPro" id="IPR029045">
    <property type="entry name" value="ClpP/crotonase-like_dom_sf"/>
</dbReference>
<protein>
    <submittedName>
        <fullName evidence="7">Carboxyl-terminal processing protease</fullName>
        <ecNumber evidence="7">3.4.21.102</ecNumber>
    </submittedName>
</protein>
<dbReference type="Proteomes" id="UP000555103">
    <property type="component" value="Unassembled WGS sequence"/>
</dbReference>
<dbReference type="GO" id="GO:0004252">
    <property type="term" value="F:serine-type endopeptidase activity"/>
    <property type="evidence" value="ECO:0007669"/>
    <property type="project" value="UniProtKB-EC"/>
</dbReference>
<accession>A0A840CLW3</accession>